<keyword evidence="1 3" id="KW-0929">Antimicrobial</keyword>
<evidence type="ECO:0000256" key="1">
    <source>
        <dbReference type="ARBA" id="ARBA00022529"/>
    </source>
</evidence>
<dbReference type="RefSeq" id="WP_263846899.1">
    <property type="nucleotide sequence ID" value="NZ_JAOWKW010000001.1"/>
</dbReference>
<dbReference type="PANTHER" id="PTHR45615:SF66">
    <property type="entry name" value="CARD DOMAIN-CONTAINING PROTEIN"/>
    <property type="match status" value="1"/>
</dbReference>
<protein>
    <recommendedName>
        <fullName evidence="3">Lysozyme</fullName>
        <ecNumber evidence="3">3.2.1.17</ecNumber>
    </recommendedName>
</protein>
<keyword evidence="3" id="KW-0378">Hydrolase</keyword>
<dbReference type="PANTHER" id="PTHR45615">
    <property type="entry name" value="MYOSIN HEAVY CHAIN, NON-MUSCLE"/>
    <property type="match status" value="1"/>
</dbReference>
<dbReference type="InterPro" id="IPR023346">
    <property type="entry name" value="Lysozyme-like_dom_sf"/>
</dbReference>
<evidence type="ECO:0000256" key="4">
    <source>
        <dbReference type="SAM" id="Coils"/>
    </source>
</evidence>
<keyword evidence="4" id="KW-0175">Coiled coil</keyword>
<reference evidence="5 6" key="1">
    <citation type="submission" date="2022-10" db="EMBL/GenBank/DDBJ databases">
        <title>Sinirhodobacter sp. nov., isolated from ocean surface sediments.</title>
        <authorList>
            <person name="He W."/>
            <person name="Wang L."/>
            <person name="Zhang D.-F."/>
        </authorList>
    </citation>
    <scope>NUCLEOTIDE SEQUENCE [LARGE SCALE GENOMIC DNA]</scope>
    <source>
        <strain evidence="5 6">WL0115</strain>
    </source>
</reference>
<dbReference type="Proteomes" id="UP001526166">
    <property type="component" value="Unassembled WGS sequence"/>
</dbReference>
<evidence type="ECO:0000313" key="6">
    <source>
        <dbReference type="Proteomes" id="UP001526166"/>
    </source>
</evidence>
<evidence type="ECO:0000256" key="2">
    <source>
        <dbReference type="ARBA" id="ARBA00022638"/>
    </source>
</evidence>
<name>A0ABT2ZVS4_9RHOB</name>
<feature type="coiled-coil region" evidence="4">
    <location>
        <begin position="718"/>
        <end position="750"/>
    </location>
</feature>
<dbReference type="InterPro" id="IPR002196">
    <property type="entry name" value="Glyco_hydro_24"/>
</dbReference>
<keyword evidence="3" id="KW-0326">Glycosidase</keyword>
<keyword evidence="6" id="KW-1185">Reference proteome</keyword>
<evidence type="ECO:0000313" key="5">
    <source>
        <dbReference type="EMBL" id="MCV2877614.1"/>
    </source>
</evidence>
<keyword evidence="2 3" id="KW-0081">Bacteriolytic enzyme</keyword>
<dbReference type="Pfam" id="PF00959">
    <property type="entry name" value="Phage_lysozyme"/>
    <property type="match status" value="1"/>
</dbReference>
<dbReference type="EMBL" id="JAOWKW010000001">
    <property type="protein sequence ID" value="MCV2877614.1"/>
    <property type="molecule type" value="Genomic_DNA"/>
</dbReference>
<gene>
    <name evidence="5" type="ORF">OE699_02010</name>
</gene>
<dbReference type="InterPro" id="IPR023347">
    <property type="entry name" value="Lysozyme_dom_sf"/>
</dbReference>
<dbReference type="SUPFAM" id="SSF53955">
    <property type="entry name" value="Lysozyme-like"/>
    <property type="match status" value="1"/>
</dbReference>
<proteinExistence type="inferred from homology"/>
<comment type="similarity">
    <text evidence="3">Belongs to the glycosyl hydrolase 24 family.</text>
</comment>
<comment type="caution">
    <text evidence="5">The sequence shown here is derived from an EMBL/GenBank/DDBJ whole genome shotgun (WGS) entry which is preliminary data.</text>
</comment>
<accession>A0ABT2ZVS4</accession>
<sequence length="912" mass="97058">MNDMTTPDLAVSIGVNQAALAKQLAAMEKRVLDATKAVEKKAQFKIGGKSAEDSAKALAKEMDTLRAKFDPLFAKSKAYEAKLDDLNSAHKKGAIDAKVYQRALDALNEEYAQGATRITGVERGVRSFGGGLQNIGYQVADFATQVGAGTSAAQALGQQLPQVLGGFGAFGAVAGAAAAVLIPVGAALIKMAFDVETLEEKQDRLTKSTDAYISVAEAAQAPIADLREKYGDLADEIQRTSELQADLAKAVATGSLASIGEKIGGYFGDFSIERAAGLNDSEWANFQSNQMRRLRQETGATAEEADDLRMALRRLETTNGPEAFVRDAENLLQILVAISGGADAAQGKFGELIGALGGAVEDAKRLIEQSRTDAERAQRRLVEQYDADTAKLEKLAGDRGLAEELLAKAIKDGNEEKIASYRRVIAVIREEEQAILESKDKVLSTLDAYRQYGQSRLAGSRGAAVAATGDAVSQIKRYESFRTDAYPDYTIRNGVRVNSGYRIGYGSDEVTLADGSIQKVTQGMTVSISDANRDLVRRVGEFQGGIINTIGQDRWQSFSSEQQGALTSIAYNYGSLPDRIIDAVKSGTNADIADAIGRLSGDNSGLNRDRRLSEASAFGGVSSGLTAELTAQQKAIDEQIRAREDLAKATEKYGQSLLTQIANAEFEASIIGKSAEEQARLRAEYLLTQQAKEQGIDLNSRLAGSEMTVAEAIKAKAAADAQAAVAAEQRKLKEQELQAQLNVAAQAQQEFQRGIVSAIINGENLSSVLANVARRLAEAALQAALFGKMINGQSVGGILSGASNAIGAAFGVYAEGGYTGDGGKYQPMGVVHGGEYVFSKEAVQKIGVPNLDTMHKQLRGYAQGGSVGGASVGVPVQQGLEVIFVDQRDLVSHLARPTNRRRLVKFLKEEGI</sequence>
<organism evidence="5 6">
    <name type="scientific">Sedimentimonas flavescens</name>
    <dbReference type="NCBI Taxonomy" id="2851012"/>
    <lineage>
        <taxon>Bacteria</taxon>
        <taxon>Pseudomonadati</taxon>
        <taxon>Pseudomonadota</taxon>
        <taxon>Alphaproteobacteria</taxon>
        <taxon>Rhodobacterales</taxon>
        <taxon>Rhodobacter group</taxon>
        <taxon>Sedimentimonas</taxon>
    </lineage>
</organism>
<dbReference type="Gene3D" id="1.10.530.40">
    <property type="match status" value="1"/>
</dbReference>
<comment type="catalytic activity">
    <reaction evidence="3">
        <text>Hydrolysis of (1-&gt;4)-beta-linkages between N-acetylmuramic acid and N-acetyl-D-glucosamine residues in a peptidoglycan and between N-acetyl-D-glucosamine residues in chitodextrins.</text>
        <dbReference type="EC" id="3.2.1.17"/>
    </reaction>
</comment>
<dbReference type="EC" id="3.2.1.17" evidence="3"/>
<evidence type="ECO:0000256" key="3">
    <source>
        <dbReference type="RuleBase" id="RU003788"/>
    </source>
</evidence>